<comment type="pathway">
    <text evidence="1">Lipid metabolism.</text>
</comment>
<dbReference type="KEGG" id="cjap:GWK36_03350"/>
<evidence type="ECO:0000259" key="5">
    <source>
        <dbReference type="SMART" id="SM00563"/>
    </source>
</evidence>
<dbReference type="Proteomes" id="UP000502699">
    <property type="component" value="Chromosome"/>
</dbReference>
<proteinExistence type="predicted"/>
<dbReference type="AlphaFoldDB" id="A0A6G7VB95"/>
<keyword evidence="7" id="KW-1185">Reference proteome</keyword>
<dbReference type="Pfam" id="PF01553">
    <property type="entry name" value="Acyltransferase"/>
    <property type="match status" value="1"/>
</dbReference>
<dbReference type="PANTHER" id="PTHR10434:SF40">
    <property type="entry name" value="1-ACYL-SN-GLYCEROL-3-PHOSPHATE ACYLTRANSFERASE"/>
    <property type="match status" value="1"/>
</dbReference>
<name>A0A6G7VB95_9GAMM</name>
<dbReference type="CDD" id="cd07989">
    <property type="entry name" value="LPLAT_AGPAT-like"/>
    <property type="match status" value="1"/>
</dbReference>
<accession>A0A6G7VB95</accession>
<keyword evidence="4" id="KW-1133">Transmembrane helix</keyword>
<evidence type="ECO:0000256" key="2">
    <source>
        <dbReference type="ARBA" id="ARBA00022679"/>
    </source>
</evidence>
<feature type="domain" description="Phospholipid/glycerol acyltransferase" evidence="5">
    <location>
        <begin position="84"/>
        <end position="198"/>
    </location>
</feature>
<dbReference type="PANTHER" id="PTHR10434">
    <property type="entry name" value="1-ACYL-SN-GLYCEROL-3-PHOSPHATE ACYLTRANSFERASE"/>
    <property type="match status" value="1"/>
</dbReference>
<organism evidence="6 7">
    <name type="scientific">Caldichromatium japonicum</name>
    <dbReference type="NCBI Taxonomy" id="2699430"/>
    <lineage>
        <taxon>Bacteria</taxon>
        <taxon>Pseudomonadati</taxon>
        <taxon>Pseudomonadota</taxon>
        <taxon>Gammaproteobacteria</taxon>
        <taxon>Chromatiales</taxon>
        <taxon>Chromatiaceae</taxon>
        <taxon>Caldichromatium</taxon>
    </lineage>
</organism>
<dbReference type="SUPFAM" id="SSF69593">
    <property type="entry name" value="Glycerol-3-phosphate (1)-acyltransferase"/>
    <property type="match status" value="1"/>
</dbReference>
<evidence type="ECO:0000256" key="1">
    <source>
        <dbReference type="ARBA" id="ARBA00005189"/>
    </source>
</evidence>
<protein>
    <submittedName>
        <fullName evidence="6">1-acyl-sn-glycerol-3-phosphate acyltransferase</fullName>
    </submittedName>
</protein>
<evidence type="ECO:0000256" key="4">
    <source>
        <dbReference type="SAM" id="Phobius"/>
    </source>
</evidence>
<evidence type="ECO:0000256" key="3">
    <source>
        <dbReference type="ARBA" id="ARBA00023315"/>
    </source>
</evidence>
<dbReference type="InterPro" id="IPR002123">
    <property type="entry name" value="Plipid/glycerol_acylTrfase"/>
</dbReference>
<feature type="transmembrane region" description="Helical" evidence="4">
    <location>
        <begin position="13"/>
        <end position="38"/>
    </location>
</feature>
<dbReference type="GO" id="GO:0003841">
    <property type="term" value="F:1-acylglycerol-3-phosphate O-acyltransferase activity"/>
    <property type="evidence" value="ECO:0007669"/>
    <property type="project" value="TreeGrafter"/>
</dbReference>
<evidence type="ECO:0000313" key="7">
    <source>
        <dbReference type="Proteomes" id="UP000502699"/>
    </source>
</evidence>
<dbReference type="SMART" id="SM00563">
    <property type="entry name" value="PlsC"/>
    <property type="match status" value="1"/>
</dbReference>
<evidence type="ECO:0000313" key="6">
    <source>
        <dbReference type="EMBL" id="QIK37180.1"/>
    </source>
</evidence>
<keyword evidence="4" id="KW-0472">Membrane</keyword>
<dbReference type="EMBL" id="CP048029">
    <property type="protein sequence ID" value="QIK37180.1"/>
    <property type="molecule type" value="Genomic_DNA"/>
</dbReference>
<dbReference type="GO" id="GO:0006654">
    <property type="term" value="P:phosphatidic acid biosynthetic process"/>
    <property type="evidence" value="ECO:0007669"/>
    <property type="project" value="TreeGrafter"/>
</dbReference>
<sequence length="258" mass="29164">MQTATKANADWMIWLRSLAFVLLYNLLGIVHSLVSLAVAPFQSREQRHCFVNHWTRITMWLLRHLNGIEIEILGRENLPQGEPVVVMANHQSEWETFYLHLLVSPQATVIKRELLWIPFFGWGLALLDPIAIDRNKPVQALKKLLREGQQRLEQGMSVVIYPEGTRQPPGQVGRFNPGGAQLACRTGRRVLPVAHNAGDCWPARSLLRRPGRIRVVIGPPLFCEAGVEALNAQVEQWIRQTAFALMARSVTDRHGNPG</sequence>
<reference evidence="7" key="1">
    <citation type="submission" date="2020-01" db="EMBL/GenBank/DDBJ databases">
        <title>Caldichromatium gen. nov., sp. nov., a thermophilic purple sulfur bacterium member of the family Chromatiaceae isolated from Nakabusa hot spring, Japan.</title>
        <authorList>
            <person name="Saini M.K."/>
            <person name="Hanada S."/>
            <person name="Tank M."/>
        </authorList>
    </citation>
    <scope>NUCLEOTIDE SEQUENCE [LARGE SCALE GENOMIC DNA]</scope>
    <source>
        <strain evidence="7">No.7</strain>
    </source>
</reference>
<dbReference type="RefSeq" id="WP_166269951.1">
    <property type="nucleotide sequence ID" value="NZ_CP048029.1"/>
</dbReference>
<keyword evidence="4" id="KW-0812">Transmembrane</keyword>
<keyword evidence="3 6" id="KW-0012">Acyltransferase</keyword>
<gene>
    <name evidence="6" type="ORF">GWK36_03350</name>
</gene>
<keyword evidence="2 6" id="KW-0808">Transferase</keyword>